<proteinExistence type="predicted"/>
<dbReference type="RefSeq" id="WP_011680221.1">
    <property type="nucleotide sequence ID" value="NZ_BCMO01000006.1"/>
</dbReference>
<dbReference type="GeneID" id="29576276"/>
<dbReference type="OrthoDB" id="2324331at2"/>
<dbReference type="GO" id="GO:0071111">
    <property type="term" value="F:cyclic-guanylate-specific phosphodiesterase activity"/>
    <property type="evidence" value="ECO:0007669"/>
    <property type="project" value="InterPro"/>
</dbReference>
<dbReference type="Proteomes" id="UP000469952">
    <property type="component" value="Unassembled WGS sequence"/>
</dbReference>
<name>A0A843YZY1_LEUME</name>
<dbReference type="PROSITE" id="PS50883">
    <property type="entry name" value="EAL"/>
    <property type="match status" value="1"/>
</dbReference>
<dbReference type="PANTHER" id="PTHR33121">
    <property type="entry name" value="CYCLIC DI-GMP PHOSPHODIESTERASE PDEF"/>
    <property type="match status" value="1"/>
</dbReference>
<comment type="caution">
    <text evidence="1">The sequence shown here is derived from an EMBL/GenBank/DDBJ whole genome shotgun (WGS) entry which is preliminary data.</text>
</comment>
<dbReference type="InterPro" id="IPR050706">
    <property type="entry name" value="Cyclic-di-GMP_PDE-like"/>
</dbReference>
<gene>
    <name evidence="1" type="ORF">GFV13_03515</name>
</gene>
<evidence type="ECO:0000313" key="2">
    <source>
        <dbReference type="Proteomes" id="UP000469952"/>
    </source>
</evidence>
<evidence type="ECO:0000313" key="1">
    <source>
        <dbReference type="EMBL" id="MQR26360.1"/>
    </source>
</evidence>
<organism evidence="1 2">
    <name type="scientific">Leuconostoc mesenteroides</name>
    <dbReference type="NCBI Taxonomy" id="1245"/>
    <lineage>
        <taxon>Bacteria</taxon>
        <taxon>Bacillati</taxon>
        <taxon>Bacillota</taxon>
        <taxon>Bacilli</taxon>
        <taxon>Lactobacillales</taxon>
        <taxon>Lactobacillaceae</taxon>
        <taxon>Leuconostoc</taxon>
    </lineage>
</organism>
<sequence length="242" mass="28302">MTEHHEQLGVIKDFYFVMQPVVKISGKQKDKIAFYEILLRSKKTRQFPGEIFFDLIKSQSGNQIVLSFFEKQLKEILQENPCTKLSINFEIIQFKSPQTHEFFERMHTWAPNIIVELTERSYATNGSNYLLDAVKKIKKMGYRIFVDDIGTGRNTLSHVQDNVNLVDGIKFAWPHFKEDSCQISISFLKEWDNLAKKNNLAFVFEGVENVDTQILLQKMGIIYQQGWFFGKPREDMIEAQKC</sequence>
<dbReference type="PANTHER" id="PTHR33121:SF70">
    <property type="entry name" value="SIGNALING PROTEIN YKOW"/>
    <property type="match status" value="1"/>
</dbReference>
<accession>A0A843YZY1</accession>
<dbReference type="InterPro" id="IPR001633">
    <property type="entry name" value="EAL_dom"/>
</dbReference>
<dbReference type="SMART" id="SM00052">
    <property type="entry name" value="EAL"/>
    <property type="match status" value="1"/>
</dbReference>
<dbReference type="Pfam" id="PF00563">
    <property type="entry name" value="EAL"/>
    <property type="match status" value="1"/>
</dbReference>
<reference evidence="1 2" key="1">
    <citation type="submission" date="2019-10" db="EMBL/GenBank/DDBJ databases">
        <title>WGS of Leuconostoc mesenteroides.</title>
        <authorList>
            <person name="Melo Bolivar J."/>
            <person name="Marino-Ramirez L."/>
            <person name="Villamil Diaz L.M."/>
        </authorList>
    </citation>
    <scope>NUCLEOTIDE SEQUENCE [LARGE SCALE GENOMIC DNA]</scope>
    <source>
        <strain evidence="1 2">M11</strain>
    </source>
</reference>
<dbReference type="Gene3D" id="3.20.20.450">
    <property type="entry name" value="EAL domain"/>
    <property type="match status" value="1"/>
</dbReference>
<dbReference type="OMA" id="LGYHIAM"/>
<dbReference type="SUPFAM" id="SSF141868">
    <property type="entry name" value="EAL domain-like"/>
    <property type="match status" value="1"/>
</dbReference>
<dbReference type="AlphaFoldDB" id="A0A843YZY1"/>
<protein>
    <submittedName>
        <fullName evidence="1">EAL domain-containing protein</fullName>
    </submittedName>
</protein>
<dbReference type="InterPro" id="IPR035919">
    <property type="entry name" value="EAL_sf"/>
</dbReference>
<dbReference type="EMBL" id="WIPA01000004">
    <property type="protein sequence ID" value="MQR26360.1"/>
    <property type="molecule type" value="Genomic_DNA"/>
</dbReference>
<dbReference type="CDD" id="cd01948">
    <property type="entry name" value="EAL"/>
    <property type="match status" value="1"/>
</dbReference>